<evidence type="ECO:0000313" key="2">
    <source>
        <dbReference type="EMBL" id="MEQ2267526.1"/>
    </source>
</evidence>
<feature type="compositionally biased region" description="Basic and acidic residues" evidence="1">
    <location>
        <begin position="13"/>
        <end position="31"/>
    </location>
</feature>
<name>A0ABV0WDN0_9TELE</name>
<evidence type="ECO:0000313" key="3">
    <source>
        <dbReference type="Proteomes" id="UP001444071"/>
    </source>
</evidence>
<dbReference type="EMBL" id="JAHRIM010042400">
    <property type="protein sequence ID" value="MEQ2267526.1"/>
    <property type="molecule type" value="Genomic_DNA"/>
</dbReference>
<proteinExistence type="predicted"/>
<gene>
    <name evidence="2" type="ORF">XENORESO_007169</name>
</gene>
<reference evidence="2 3" key="1">
    <citation type="submission" date="2021-06" db="EMBL/GenBank/DDBJ databases">
        <authorList>
            <person name="Palmer J.M."/>
        </authorList>
    </citation>
    <scope>NUCLEOTIDE SEQUENCE [LARGE SCALE GENOMIC DNA]</scope>
    <source>
        <strain evidence="2 3">XR_2019</strain>
        <tissue evidence="2">Muscle</tissue>
    </source>
</reference>
<comment type="caution">
    <text evidence="2">The sequence shown here is derived from an EMBL/GenBank/DDBJ whole genome shotgun (WGS) entry which is preliminary data.</text>
</comment>
<protein>
    <submittedName>
        <fullName evidence="2">Uncharacterized protein</fullName>
    </submittedName>
</protein>
<keyword evidence="3" id="KW-1185">Reference proteome</keyword>
<sequence>MLAFPCRGRYGGKKWERPEERGKEEGKGTEKETIVKDQVRRWSWQCIHSLNWLIPVSEYVRKAQCKIKLYKSFRGYTFLLQLNSAPQCEDKHIHIKLFL</sequence>
<dbReference type="Proteomes" id="UP001444071">
    <property type="component" value="Unassembled WGS sequence"/>
</dbReference>
<feature type="region of interest" description="Disordered" evidence="1">
    <location>
        <begin position="1"/>
        <end position="31"/>
    </location>
</feature>
<evidence type="ECO:0000256" key="1">
    <source>
        <dbReference type="SAM" id="MobiDB-lite"/>
    </source>
</evidence>
<accession>A0ABV0WDN0</accession>
<organism evidence="2 3">
    <name type="scientific">Xenotaenia resolanae</name>
    <dbReference type="NCBI Taxonomy" id="208358"/>
    <lineage>
        <taxon>Eukaryota</taxon>
        <taxon>Metazoa</taxon>
        <taxon>Chordata</taxon>
        <taxon>Craniata</taxon>
        <taxon>Vertebrata</taxon>
        <taxon>Euteleostomi</taxon>
        <taxon>Actinopterygii</taxon>
        <taxon>Neopterygii</taxon>
        <taxon>Teleostei</taxon>
        <taxon>Neoteleostei</taxon>
        <taxon>Acanthomorphata</taxon>
        <taxon>Ovalentaria</taxon>
        <taxon>Atherinomorphae</taxon>
        <taxon>Cyprinodontiformes</taxon>
        <taxon>Goodeidae</taxon>
        <taxon>Xenotaenia</taxon>
    </lineage>
</organism>